<dbReference type="AlphaFoldDB" id="A0A160TZ46"/>
<accession>A0A160TZ46</accession>
<gene>
    <name evidence="2" type="ORF">MGWOODY_XGa2247</name>
</gene>
<protein>
    <recommendedName>
        <fullName evidence="3">DUF4760 domain-containing protein</fullName>
    </recommendedName>
</protein>
<reference evidence="2" key="1">
    <citation type="submission" date="2015-10" db="EMBL/GenBank/DDBJ databases">
        <authorList>
            <person name="Gilbert D.G."/>
        </authorList>
    </citation>
    <scope>NUCLEOTIDE SEQUENCE</scope>
</reference>
<organism evidence="2">
    <name type="scientific">hydrothermal vent metagenome</name>
    <dbReference type="NCBI Taxonomy" id="652676"/>
    <lineage>
        <taxon>unclassified sequences</taxon>
        <taxon>metagenomes</taxon>
        <taxon>ecological metagenomes</taxon>
    </lineage>
</organism>
<keyword evidence="1" id="KW-1133">Transmembrane helix</keyword>
<feature type="transmembrane region" description="Helical" evidence="1">
    <location>
        <begin position="6"/>
        <end position="27"/>
    </location>
</feature>
<name>A0A160TZ46_9ZZZZ</name>
<evidence type="ECO:0000256" key="1">
    <source>
        <dbReference type="SAM" id="Phobius"/>
    </source>
</evidence>
<sequence>MTLQTLIVLAQFLAALGVISSVVYLAIQVRQNAKITKAQFGHSLTSRLYERYFLAAKDQEFSRFLAKNWSTDELEDYEYWRITLWINTCLVDIFDTYDQYKYGLVDITHLNMRMNLLKAGLMKTRMGRPTWEFWKVNRTPEFIEWFETEIYGGPLTDTDPAESAWQDLNMKRD</sequence>
<evidence type="ECO:0008006" key="3">
    <source>
        <dbReference type="Google" id="ProtNLM"/>
    </source>
</evidence>
<dbReference type="EMBL" id="CZRL01000120">
    <property type="protein sequence ID" value="CUS55179.1"/>
    <property type="molecule type" value="Genomic_DNA"/>
</dbReference>
<keyword evidence="1" id="KW-0812">Transmembrane</keyword>
<keyword evidence="1" id="KW-0472">Membrane</keyword>
<evidence type="ECO:0000313" key="2">
    <source>
        <dbReference type="EMBL" id="CUS55179.1"/>
    </source>
</evidence>
<proteinExistence type="predicted"/>